<dbReference type="EMBL" id="CM007385">
    <property type="protein sequence ID" value="ONK68973.1"/>
    <property type="molecule type" value="Genomic_DNA"/>
</dbReference>
<name>A0A5P1ETH7_ASPOF</name>
<dbReference type="AlphaFoldDB" id="A0A5P1ETH7"/>
<keyword evidence="3" id="KW-1185">Reference proteome</keyword>
<protein>
    <submittedName>
        <fullName evidence="2">Uncharacterized protein</fullName>
    </submittedName>
</protein>
<organism evidence="2 3">
    <name type="scientific">Asparagus officinalis</name>
    <name type="common">Garden asparagus</name>
    <dbReference type="NCBI Taxonomy" id="4686"/>
    <lineage>
        <taxon>Eukaryota</taxon>
        <taxon>Viridiplantae</taxon>
        <taxon>Streptophyta</taxon>
        <taxon>Embryophyta</taxon>
        <taxon>Tracheophyta</taxon>
        <taxon>Spermatophyta</taxon>
        <taxon>Magnoliopsida</taxon>
        <taxon>Liliopsida</taxon>
        <taxon>Asparagales</taxon>
        <taxon>Asparagaceae</taxon>
        <taxon>Asparagoideae</taxon>
        <taxon>Asparagus</taxon>
    </lineage>
</organism>
<reference evidence="3" key="1">
    <citation type="journal article" date="2017" name="Nat. Commun.">
        <title>The asparagus genome sheds light on the origin and evolution of a young Y chromosome.</title>
        <authorList>
            <person name="Harkess A."/>
            <person name="Zhou J."/>
            <person name="Xu C."/>
            <person name="Bowers J.E."/>
            <person name="Van der Hulst R."/>
            <person name="Ayyampalayam S."/>
            <person name="Mercati F."/>
            <person name="Riccardi P."/>
            <person name="McKain M.R."/>
            <person name="Kakrana A."/>
            <person name="Tang H."/>
            <person name="Ray J."/>
            <person name="Groenendijk J."/>
            <person name="Arikit S."/>
            <person name="Mathioni S.M."/>
            <person name="Nakano M."/>
            <person name="Shan H."/>
            <person name="Telgmann-Rauber A."/>
            <person name="Kanno A."/>
            <person name="Yue Z."/>
            <person name="Chen H."/>
            <person name="Li W."/>
            <person name="Chen Y."/>
            <person name="Xu X."/>
            <person name="Zhang Y."/>
            <person name="Luo S."/>
            <person name="Chen H."/>
            <person name="Gao J."/>
            <person name="Mao Z."/>
            <person name="Pires J.C."/>
            <person name="Luo M."/>
            <person name="Kudrna D."/>
            <person name="Wing R.A."/>
            <person name="Meyers B.C."/>
            <person name="Yi K."/>
            <person name="Kong H."/>
            <person name="Lavrijsen P."/>
            <person name="Sunseri F."/>
            <person name="Falavigna A."/>
            <person name="Ye Y."/>
            <person name="Leebens-Mack J.H."/>
            <person name="Chen G."/>
        </authorList>
    </citation>
    <scope>NUCLEOTIDE SEQUENCE [LARGE SCALE GENOMIC DNA]</scope>
    <source>
        <strain evidence="3">cv. DH0086</strain>
    </source>
</reference>
<feature type="compositionally biased region" description="Basic and acidic residues" evidence="1">
    <location>
        <begin position="65"/>
        <end position="78"/>
    </location>
</feature>
<dbReference type="OrthoDB" id="1933309at2759"/>
<feature type="region of interest" description="Disordered" evidence="1">
    <location>
        <begin position="65"/>
        <end position="85"/>
    </location>
</feature>
<proteinExistence type="predicted"/>
<dbReference type="PANTHER" id="PTHR37198:SF1">
    <property type="entry name" value="NUCLEOLIN"/>
    <property type="match status" value="1"/>
</dbReference>
<gene>
    <name evidence="2" type="ORF">A4U43_C05F17960</name>
</gene>
<dbReference type="Gramene" id="ONK68973">
    <property type="protein sequence ID" value="ONK68973"/>
    <property type="gene ID" value="A4U43_C05F17960"/>
</dbReference>
<evidence type="ECO:0000256" key="1">
    <source>
        <dbReference type="SAM" id="MobiDB-lite"/>
    </source>
</evidence>
<dbReference type="PANTHER" id="PTHR37198">
    <property type="entry name" value="NUCLEOLIN"/>
    <property type="match status" value="1"/>
</dbReference>
<evidence type="ECO:0000313" key="3">
    <source>
        <dbReference type="Proteomes" id="UP000243459"/>
    </source>
</evidence>
<evidence type="ECO:0000313" key="2">
    <source>
        <dbReference type="EMBL" id="ONK68973.1"/>
    </source>
</evidence>
<feature type="compositionally biased region" description="Basic and acidic residues" evidence="1">
    <location>
        <begin position="143"/>
        <end position="169"/>
    </location>
</feature>
<dbReference type="Proteomes" id="UP000243459">
    <property type="component" value="Chromosome 5"/>
</dbReference>
<accession>A0A5P1ETH7</accession>
<sequence length="806" mass="89218">MRALLSHPSPVVVVVNGDSQEEEEEEDHREIDIWPPTIMVEDEEMLNEQDELGIAESKMVVEEEASKKQNESVEKRQLEMQSDETDAVTIEHGIEMRLPTINIDITRDEGNMEEDTIRFMNASSLNDRKDIIQDSGLEEEERLMQDERQTEEKEQQRNREDNEKGRENINEQQIIESSDYPFSVDVIGTESGEKVNRKIENEKGDGEVEEFQYMLTEVSIVTSDESNKVTQQTKFVGYEKEAEVDTVNQIKLMLEGRSKGMEDTVTDTPPLVLETEGYLTATDRPLASVPEDRDLYSKRSDLSSEHAFLGTSYKVRGDVEPIEIDRGVMGEESVEKDRSTAILNRGTDMITAYDSVVVAPSENEREVALWSRSTEYASAVQDHSLDMTDAECGPAKIVIETAEVKEDDDDEGTVADEMKQTEVTLGGRSEDVSALVLETKELLTDVDHSLAAIPEEKALSTDSYEDGGIFKPIQVEGGVTGEENVGNDRSPALSNGEDHVITAYDYFVGLAPLKSERGIVVPSMSTEYASAVADHSLDAIYTESGSAKMIVGAAVVKESDDEEETTVDKVKPKEVKSAERSKGMVDEVKDMAPLVLEEAEDLLAAVNHSLTAIPEDSVIHSKGHDLGSENTFSTTSCNDGVTNKPIHVEGRIKREENVEIDRSTFILNREDHVITAYHSVAVAPLVGESDIPVSSMSAEYASAVEDHSSDMTDAESGNAKIIVETVEVERSDDDEIIYSQEMIWEQLHAMRTIVGYKAVACSSLVEELKALYLFTGVEPPVSLKDTSDLVEIGDKVKFLKAVIGVK</sequence>
<feature type="region of interest" description="Disordered" evidence="1">
    <location>
        <begin position="143"/>
        <end position="176"/>
    </location>
</feature>